<reference evidence="1 2" key="2">
    <citation type="submission" date="2018-03" db="EMBL/GenBank/DDBJ databases">
        <title>The ancient ancestry and fast evolution of plastids.</title>
        <authorList>
            <person name="Moore K.R."/>
            <person name="Magnabosco C."/>
            <person name="Momper L."/>
            <person name="Gold D.A."/>
            <person name="Bosak T."/>
            <person name="Fournier G.P."/>
        </authorList>
    </citation>
    <scope>NUCLEOTIDE SEQUENCE [LARGE SCALE GENOMIC DNA]</scope>
    <source>
        <strain evidence="1 2">ULC18</strain>
    </source>
</reference>
<protein>
    <submittedName>
        <fullName evidence="1">Uncharacterized protein</fullName>
    </submittedName>
</protein>
<dbReference type="OrthoDB" id="515414at2"/>
<gene>
    <name evidence="1" type="ORF">C7B82_25265</name>
</gene>
<reference evidence="2" key="1">
    <citation type="submission" date="2018-02" db="EMBL/GenBank/DDBJ databases">
        <authorList>
            <person name="Moore K."/>
            <person name="Momper L."/>
        </authorList>
    </citation>
    <scope>NUCLEOTIDE SEQUENCE [LARGE SCALE GENOMIC DNA]</scope>
    <source>
        <strain evidence="2">ULC18</strain>
    </source>
</reference>
<keyword evidence="2" id="KW-1185">Reference proteome</keyword>
<accession>A0A2T1DW51</accession>
<name>A0A2T1DW51_9CYAN</name>
<sequence>MNYPISAHTPKGDVLRQKFVDEELIAAAIVGVVDVARLNGQSLEELMAEVLADDALLDSKQRHWLSEVVAVAWEQLPS</sequence>
<dbReference type="AlphaFoldDB" id="A0A2T1DW51"/>
<evidence type="ECO:0000313" key="2">
    <source>
        <dbReference type="Proteomes" id="UP000239576"/>
    </source>
</evidence>
<proteinExistence type="predicted"/>
<comment type="caution">
    <text evidence="1">The sequence shown here is derived from an EMBL/GenBank/DDBJ whole genome shotgun (WGS) entry which is preliminary data.</text>
</comment>
<dbReference type="RefSeq" id="WP_106259538.1">
    <property type="nucleotide sequence ID" value="NZ_CAWNSW010000111.1"/>
</dbReference>
<organism evidence="1 2">
    <name type="scientific">Stenomitos frigidus ULC18</name>
    <dbReference type="NCBI Taxonomy" id="2107698"/>
    <lineage>
        <taxon>Bacteria</taxon>
        <taxon>Bacillati</taxon>
        <taxon>Cyanobacteriota</taxon>
        <taxon>Cyanophyceae</taxon>
        <taxon>Leptolyngbyales</taxon>
        <taxon>Leptolyngbyaceae</taxon>
        <taxon>Stenomitos</taxon>
    </lineage>
</organism>
<dbReference type="EMBL" id="PVWK01000140">
    <property type="protein sequence ID" value="PSB24725.1"/>
    <property type="molecule type" value="Genomic_DNA"/>
</dbReference>
<evidence type="ECO:0000313" key="1">
    <source>
        <dbReference type="EMBL" id="PSB24725.1"/>
    </source>
</evidence>
<dbReference type="Proteomes" id="UP000239576">
    <property type="component" value="Unassembled WGS sequence"/>
</dbReference>